<reference evidence="2" key="2">
    <citation type="submission" date="2023-05" db="EMBL/GenBank/DDBJ databases">
        <authorList>
            <consortium name="Lawrence Berkeley National Laboratory"/>
            <person name="Steindorff A."/>
            <person name="Hensen N."/>
            <person name="Bonometti L."/>
            <person name="Westerberg I."/>
            <person name="Brannstrom I.O."/>
            <person name="Guillou S."/>
            <person name="Cros-Aarteil S."/>
            <person name="Calhoun S."/>
            <person name="Haridas S."/>
            <person name="Kuo A."/>
            <person name="Mondo S."/>
            <person name="Pangilinan J."/>
            <person name="Riley R."/>
            <person name="Labutti K."/>
            <person name="Andreopoulos B."/>
            <person name="Lipzen A."/>
            <person name="Chen C."/>
            <person name="Yanf M."/>
            <person name="Daum C."/>
            <person name="Ng V."/>
            <person name="Clum A."/>
            <person name="Ohm R."/>
            <person name="Martin F."/>
            <person name="Silar P."/>
            <person name="Natvig D."/>
            <person name="Lalanne C."/>
            <person name="Gautier V."/>
            <person name="Ament-Velasquez S.L."/>
            <person name="Kruys A."/>
            <person name="Hutchinson M.I."/>
            <person name="Powell A.J."/>
            <person name="Barry K."/>
            <person name="Miller A.N."/>
            <person name="Grigoriev I.V."/>
            <person name="Debuchy R."/>
            <person name="Gladieux P."/>
            <person name="Thoren M.H."/>
            <person name="Johannesson H."/>
        </authorList>
    </citation>
    <scope>NUCLEOTIDE SEQUENCE</scope>
    <source>
        <strain evidence="2">CBS 990.96</strain>
    </source>
</reference>
<dbReference type="EMBL" id="MU865422">
    <property type="protein sequence ID" value="KAK4223562.1"/>
    <property type="molecule type" value="Genomic_DNA"/>
</dbReference>
<evidence type="ECO:0000259" key="1">
    <source>
        <dbReference type="Pfam" id="PF20253"/>
    </source>
</evidence>
<dbReference type="InterPro" id="IPR046539">
    <property type="entry name" value="DUF6604"/>
</dbReference>
<keyword evidence="3" id="KW-1185">Reference proteome</keyword>
<feature type="domain" description="DUF6604" evidence="1">
    <location>
        <begin position="13"/>
        <end position="139"/>
    </location>
</feature>
<name>A0AAN7GP38_9PEZI</name>
<proteinExistence type="predicted"/>
<protein>
    <recommendedName>
        <fullName evidence="1">DUF6604 domain-containing protein</fullName>
    </recommendedName>
</protein>
<evidence type="ECO:0000313" key="2">
    <source>
        <dbReference type="EMBL" id="KAK4223562.1"/>
    </source>
</evidence>
<comment type="caution">
    <text evidence="2">The sequence shown here is derived from an EMBL/GenBank/DDBJ whole genome shotgun (WGS) entry which is preliminary data.</text>
</comment>
<reference evidence="2" key="1">
    <citation type="journal article" date="2023" name="Mol. Phylogenet. Evol.">
        <title>Genome-scale phylogeny and comparative genomics of the fungal order Sordariales.</title>
        <authorList>
            <person name="Hensen N."/>
            <person name="Bonometti L."/>
            <person name="Westerberg I."/>
            <person name="Brannstrom I.O."/>
            <person name="Guillou S."/>
            <person name="Cros-Aarteil S."/>
            <person name="Calhoun S."/>
            <person name="Haridas S."/>
            <person name="Kuo A."/>
            <person name="Mondo S."/>
            <person name="Pangilinan J."/>
            <person name="Riley R."/>
            <person name="LaButti K."/>
            <person name="Andreopoulos B."/>
            <person name="Lipzen A."/>
            <person name="Chen C."/>
            <person name="Yan M."/>
            <person name="Daum C."/>
            <person name="Ng V."/>
            <person name="Clum A."/>
            <person name="Steindorff A."/>
            <person name="Ohm R.A."/>
            <person name="Martin F."/>
            <person name="Silar P."/>
            <person name="Natvig D.O."/>
            <person name="Lalanne C."/>
            <person name="Gautier V."/>
            <person name="Ament-Velasquez S.L."/>
            <person name="Kruys A."/>
            <person name="Hutchinson M.I."/>
            <person name="Powell A.J."/>
            <person name="Barry K."/>
            <person name="Miller A.N."/>
            <person name="Grigoriev I.V."/>
            <person name="Debuchy R."/>
            <person name="Gladieux P."/>
            <person name="Hiltunen Thoren M."/>
            <person name="Johannesson H."/>
        </authorList>
    </citation>
    <scope>NUCLEOTIDE SEQUENCE</scope>
    <source>
        <strain evidence="2">CBS 990.96</strain>
    </source>
</reference>
<dbReference type="PANTHER" id="PTHR38795:SF1">
    <property type="entry name" value="DUF6604 DOMAIN-CONTAINING PROTEIN"/>
    <property type="match status" value="1"/>
</dbReference>
<dbReference type="AlphaFoldDB" id="A0AAN7GP38"/>
<dbReference type="Proteomes" id="UP001301958">
    <property type="component" value="Unassembled WGS sequence"/>
</dbReference>
<sequence>MSSSQTINSIYAQYKRDTSLVESWLLRTSATLSLNCQRRQTQLELQRHKDTNNHYILKVYEFKIFAKYIARRAPAATHITGAENFICALERAIKGRKEFYQYQMDNNKSNEVNRRHLHFIGVLQDVYEILEPVLRRRRKRSVGSLSTGSSTVWSSSIGADEVCGHELMVSNYREEFPLLGEVVDESRVSGRVTWEGKKGVWNKFEVLDNDVDE</sequence>
<dbReference type="PANTHER" id="PTHR38795">
    <property type="entry name" value="DUF6604 DOMAIN-CONTAINING PROTEIN"/>
    <property type="match status" value="1"/>
</dbReference>
<gene>
    <name evidence="2" type="ORF">QBC38DRAFT_503029</name>
</gene>
<dbReference type="Pfam" id="PF20253">
    <property type="entry name" value="DUF6604"/>
    <property type="match status" value="1"/>
</dbReference>
<organism evidence="2 3">
    <name type="scientific">Podospora fimiseda</name>
    <dbReference type="NCBI Taxonomy" id="252190"/>
    <lineage>
        <taxon>Eukaryota</taxon>
        <taxon>Fungi</taxon>
        <taxon>Dikarya</taxon>
        <taxon>Ascomycota</taxon>
        <taxon>Pezizomycotina</taxon>
        <taxon>Sordariomycetes</taxon>
        <taxon>Sordariomycetidae</taxon>
        <taxon>Sordariales</taxon>
        <taxon>Podosporaceae</taxon>
        <taxon>Podospora</taxon>
    </lineage>
</organism>
<evidence type="ECO:0000313" key="3">
    <source>
        <dbReference type="Proteomes" id="UP001301958"/>
    </source>
</evidence>
<accession>A0AAN7GP38</accession>